<organism evidence="1 2">
    <name type="scientific">Polyplax serrata</name>
    <name type="common">Common mouse louse</name>
    <dbReference type="NCBI Taxonomy" id="468196"/>
    <lineage>
        <taxon>Eukaryota</taxon>
        <taxon>Metazoa</taxon>
        <taxon>Ecdysozoa</taxon>
        <taxon>Arthropoda</taxon>
        <taxon>Hexapoda</taxon>
        <taxon>Insecta</taxon>
        <taxon>Pterygota</taxon>
        <taxon>Neoptera</taxon>
        <taxon>Paraneoptera</taxon>
        <taxon>Psocodea</taxon>
        <taxon>Troctomorpha</taxon>
        <taxon>Phthiraptera</taxon>
        <taxon>Anoplura</taxon>
        <taxon>Polyplacidae</taxon>
        <taxon>Polyplax</taxon>
    </lineage>
</organism>
<comment type="caution">
    <text evidence="1">The sequence shown here is derived from an EMBL/GenBank/DDBJ whole genome shotgun (WGS) entry which is preliminary data.</text>
</comment>
<feature type="non-terminal residue" evidence="1">
    <location>
        <position position="1"/>
    </location>
</feature>
<dbReference type="AlphaFoldDB" id="A0AAN8XQ94"/>
<evidence type="ECO:0000313" key="2">
    <source>
        <dbReference type="Proteomes" id="UP001372834"/>
    </source>
</evidence>
<gene>
    <name evidence="1" type="ORF">RUM43_001196</name>
</gene>
<dbReference type="EMBL" id="JAWJWE010000001">
    <property type="protein sequence ID" value="KAK6644920.1"/>
    <property type="molecule type" value="Genomic_DNA"/>
</dbReference>
<name>A0AAN8XQ94_POLSC</name>
<sequence>TLLGKKIIGVDKGDRGDPYKRKSIFCFKSKEVEDRLVHGKAQNFPMGNTK</sequence>
<reference evidence="1 2" key="1">
    <citation type="submission" date="2023-10" db="EMBL/GenBank/DDBJ databases">
        <title>Genomes of two closely related lineages of the louse Polyplax serrata with different host specificities.</title>
        <authorList>
            <person name="Martinu J."/>
            <person name="Tarabai H."/>
            <person name="Stefka J."/>
            <person name="Hypsa V."/>
        </authorList>
    </citation>
    <scope>NUCLEOTIDE SEQUENCE [LARGE SCALE GENOMIC DNA]</scope>
    <source>
        <strain evidence="1">HR10_N</strain>
    </source>
</reference>
<dbReference type="Proteomes" id="UP001372834">
    <property type="component" value="Unassembled WGS sequence"/>
</dbReference>
<accession>A0AAN8XQ94</accession>
<evidence type="ECO:0000313" key="1">
    <source>
        <dbReference type="EMBL" id="KAK6644920.1"/>
    </source>
</evidence>
<protein>
    <submittedName>
        <fullName evidence="1">Uncharacterized protein</fullName>
    </submittedName>
</protein>
<proteinExistence type="predicted"/>